<dbReference type="SUPFAM" id="SSF53335">
    <property type="entry name" value="S-adenosyl-L-methionine-dependent methyltransferases"/>
    <property type="match status" value="1"/>
</dbReference>
<dbReference type="CDD" id="cd02440">
    <property type="entry name" value="AdoMet_MTases"/>
    <property type="match status" value="1"/>
</dbReference>
<protein>
    <submittedName>
        <fullName evidence="3">Class I SAM-dependent methyltransferase</fullName>
    </submittedName>
</protein>
<proteinExistence type="predicted"/>
<dbReference type="Gene3D" id="1.10.150.470">
    <property type="match status" value="1"/>
</dbReference>
<evidence type="ECO:0000259" key="1">
    <source>
        <dbReference type="Pfam" id="PF02384"/>
    </source>
</evidence>
<dbReference type="InterPro" id="IPR016843">
    <property type="entry name" value="S-AdoMet-dep_Ade-MeTrfase_prd"/>
</dbReference>
<evidence type="ECO:0000313" key="4">
    <source>
        <dbReference type="Proteomes" id="UP001180087"/>
    </source>
</evidence>
<reference evidence="3" key="1">
    <citation type="submission" date="2023-06" db="EMBL/GenBank/DDBJ databases">
        <title>A Treasure from Seagulls: Isolation and Description of Aciduricobacillus qingdaonensis gen. nov., sp. nov., a Rare Obligately Uric Acid-utilizing Member in the Family Bacillaceae.</title>
        <authorList>
            <person name="Liu W."/>
            <person name="Wang B."/>
        </authorList>
    </citation>
    <scope>NUCLEOTIDE SEQUENCE</scope>
    <source>
        <strain evidence="3">44XB</strain>
    </source>
</reference>
<dbReference type="Proteomes" id="UP001180087">
    <property type="component" value="Chromosome"/>
</dbReference>
<dbReference type="InterPro" id="IPR052933">
    <property type="entry name" value="DNA_Protect_Modify"/>
</dbReference>
<dbReference type="PANTHER" id="PTHR41313">
    <property type="entry name" value="ADENINE-SPECIFIC METHYLTRANSFERASE"/>
    <property type="match status" value="1"/>
</dbReference>
<keyword evidence="3" id="KW-0808">Transferase</keyword>
<name>A0ABY9KS98_9BACI</name>
<dbReference type="InterPro" id="IPR029063">
    <property type="entry name" value="SAM-dependent_MTases_sf"/>
</dbReference>
<sequence>MEKTSMEELFEQLDAGTEAIVQHAGEPYLDALGTVLDCLFFGEVPEEFDDLLAHRLKNIFSNVVLDDITLEDRRKAVQLAILKGMKDSTQDKHLMTPEAIALFVSYLTEKFLHGREDLRVFDPAGGTGNLLTAVLDRLPKDTKGYAAEIDPTLIRIALANANIQEKNIEFFHQDALRPLLLDPVDLVVGDLPVGYYPGDASDYKLKADDGHSYAHHLFIETGLRYCKPGGYCILLVPDFLFESDQAGALHKFIHEEAFITGLLRLPETAFKSKKHVKSIFILQKKGNGATMPKQPLLAQLPSLKNAQAMANLLSQVDAWFKTYNEEREGAQD</sequence>
<evidence type="ECO:0000259" key="2">
    <source>
        <dbReference type="Pfam" id="PF21106"/>
    </source>
</evidence>
<dbReference type="GO" id="GO:0008168">
    <property type="term" value="F:methyltransferase activity"/>
    <property type="evidence" value="ECO:0007669"/>
    <property type="project" value="UniProtKB-KW"/>
</dbReference>
<dbReference type="PIRSF" id="PIRSF026567">
    <property type="entry name" value="Adenine_mtase_bact_prd"/>
    <property type="match status" value="1"/>
</dbReference>
<gene>
    <name evidence="3" type="ORF">QR721_09055</name>
</gene>
<keyword evidence="4" id="KW-1185">Reference proteome</keyword>
<dbReference type="EMBL" id="CP129113">
    <property type="protein sequence ID" value="WLV23789.1"/>
    <property type="molecule type" value="Genomic_DNA"/>
</dbReference>
<dbReference type="Gene3D" id="3.40.50.150">
    <property type="entry name" value="Vaccinia Virus protein VP39"/>
    <property type="match status" value="1"/>
</dbReference>
<accession>A0ABY9KS98</accession>
<dbReference type="Pfam" id="PF02384">
    <property type="entry name" value="N6_Mtase"/>
    <property type="match status" value="1"/>
</dbReference>
<dbReference type="InterPro" id="IPR048375">
    <property type="entry name" value="YtxK-like_N"/>
</dbReference>
<dbReference type="PANTHER" id="PTHR41313:SF1">
    <property type="entry name" value="DNA METHYLASE ADENINE-SPECIFIC DOMAIN-CONTAINING PROTEIN"/>
    <property type="match status" value="1"/>
</dbReference>
<evidence type="ECO:0000313" key="3">
    <source>
        <dbReference type="EMBL" id="WLV23789.1"/>
    </source>
</evidence>
<dbReference type="InterPro" id="IPR003356">
    <property type="entry name" value="DNA_methylase_A-5"/>
</dbReference>
<dbReference type="GO" id="GO:0032259">
    <property type="term" value="P:methylation"/>
    <property type="evidence" value="ECO:0007669"/>
    <property type="project" value="UniProtKB-KW"/>
</dbReference>
<organism evidence="3 4">
    <name type="scientific">Aciduricibacillus chroicocephali</name>
    <dbReference type="NCBI Taxonomy" id="3054939"/>
    <lineage>
        <taxon>Bacteria</taxon>
        <taxon>Bacillati</taxon>
        <taxon>Bacillota</taxon>
        <taxon>Bacilli</taxon>
        <taxon>Bacillales</taxon>
        <taxon>Bacillaceae</taxon>
        <taxon>Aciduricibacillus</taxon>
    </lineage>
</organism>
<dbReference type="PRINTS" id="PR00507">
    <property type="entry name" value="N12N6MTFRASE"/>
</dbReference>
<feature type="domain" description="DNA methylase adenine-specific" evidence="1">
    <location>
        <begin position="95"/>
        <end position="287"/>
    </location>
</feature>
<feature type="domain" description="YtxK-like N-terminal helical" evidence="2">
    <location>
        <begin position="7"/>
        <end position="85"/>
    </location>
</feature>
<keyword evidence="3" id="KW-0489">Methyltransferase</keyword>
<dbReference type="RefSeq" id="WP_348026154.1">
    <property type="nucleotide sequence ID" value="NZ_CP129113.1"/>
</dbReference>
<dbReference type="Pfam" id="PF21106">
    <property type="entry name" value="YtxK_like"/>
    <property type="match status" value="1"/>
</dbReference>